<accession>A0ABN4FM29</accession>
<dbReference type="RefSeq" id="WP_044453491.1">
    <property type="nucleotide sequence ID" value="NZ_CP010897.2"/>
</dbReference>
<keyword evidence="2" id="KW-1185">Reference proteome</keyword>
<proteinExistence type="predicted"/>
<gene>
    <name evidence="1" type="ORF">UC34_01800</name>
</gene>
<sequence length="198" mass="22438">MEILRSIVCPSEDAIAFLQAWMPGALVKSSRFYCPTTLSDVPTTARDVIYLRELQTLVIHDVRSTHPSVIDDQEDRTKDLLTINASSEQFEIVVVAPTLFIMLFETQEVFQTVFGHRANEYLNLMGSYDPERAIREAGTSVREIIANFDSATLDRLRNTITAKRILQGIAILDAKPFAAVNGGDYVVHRRPPQFRHWD</sequence>
<dbReference type="Proteomes" id="UP000035085">
    <property type="component" value="Chromosome"/>
</dbReference>
<dbReference type="EMBL" id="CP010897">
    <property type="protein sequence ID" value="AJP56072.1"/>
    <property type="molecule type" value="Genomic_DNA"/>
</dbReference>
<reference evidence="2" key="1">
    <citation type="submission" date="2015-02" db="EMBL/GenBank/DDBJ databases">
        <title>Complete Genome Sequencing of Pandoraea vervacti NS15 sp. nov.</title>
        <authorList>
            <person name="Chan K.-G."/>
        </authorList>
    </citation>
    <scope>NUCLEOTIDE SEQUENCE [LARGE SCALE GENOMIC DNA]</scope>
    <source>
        <strain evidence="2">NS15</strain>
    </source>
</reference>
<protein>
    <submittedName>
        <fullName evidence="1">Uncharacterized protein</fullName>
    </submittedName>
</protein>
<name>A0ABN4FM29_9BURK</name>
<evidence type="ECO:0000313" key="2">
    <source>
        <dbReference type="Proteomes" id="UP000035085"/>
    </source>
</evidence>
<organism evidence="1 2">
    <name type="scientific">Pandoraea vervacti</name>
    <dbReference type="NCBI Taxonomy" id="656178"/>
    <lineage>
        <taxon>Bacteria</taxon>
        <taxon>Pseudomonadati</taxon>
        <taxon>Pseudomonadota</taxon>
        <taxon>Betaproteobacteria</taxon>
        <taxon>Burkholderiales</taxon>
        <taxon>Burkholderiaceae</taxon>
        <taxon>Pandoraea</taxon>
    </lineage>
</organism>
<evidence type="ECO:0000313" key="1">
    <source>
        <dbReference type="EMBL" id="AJP56072.1"/>
    </source>
</evidence>